<name>A0A8S4QUJ9_9NEOP</name>
<keyword evidence="3" id="KW-1185">Reference proteome</keyword>
<dbReference type="OrthoDB" id="8061355at2759"/>
<gene>
    <name evidence="2" type="primary">jg22733</name>
    <name evidence="2" type="ORF">PAEG_LOCUS6878</name>
</gene>
<accession>A0A8S4QUJ9</accession>
<reference evidence="2" key="1">
    <citation type="submission" date="2022-03" db="EMBL/GenBank/DDBJ databases">
        <authorList>
            <person name="Lindestad O."/>
        </authorList>
    </citation>
    <scope>NUCLEOTIDE SEQUENCE</scope>
</reference>
<proteinExistence type="predicted"/>
<dbReference type="EMBL" id="CAKXAJ010020709">
    <property type="protein sequence ID" value="CAH2224350.1"/>
    <property type="molecule type" value="Genomic_DNA"/>
</dbReference>
<dbReference type="Proteomes" id="UP000838756">
    <property type="component" value="Unassembled WGS sequence"/>
</dbReference>
<evidence type="ECO:0000256" key="1">
    <source>
        <dbReference type="SAM" id="MobiDB-lite"/>
    </source>
</evidence>
<feature type="region of interest" description="Disordered" evidence="1">
    <location>
        <begin position="89"/>
        <end position="111"/>
    </location>
</feature>
<comment type="caution">
    <text evidence="2">The sequence shown here is derived from an EMBL/GenBank/DDBJ whole genome shotgun (WGS) entry which is preliminary data.</text>
</comment>
<organism evidence="2 3">
    <name type="scientific">Pararge aegeria aegeria</name>
    <dbReference type="NCBI Taxonomy" id="348720"/>
    <lineage>
        <taxon>Eukaryota</taxon>
        <taxon>Metazoa</taxon>
        <taxon>Ecdysozoa</taxon>
        <taxon>Arthropoda</taxon>
        <taxon>Hexapoda</taxon>
        <taxon>Insecta</taxon>
        <taxon>Pterygota</taxon>
        <taxon>Neoptera</taxon>
        <taxon>Endopterygota</taxon>
        <taxon>Lepidoptera</taxon>
        <taxon>Glossata</taxon>
        <taxon>Ditrysia</taxon>
        <taxon>Papilionoidea</taxon>
        <taxon>Nymphalidae</taxon>
        <taxon>Satyrinae</taxon>
        <taxon>Satyrini</taxon>
        <taxon>Parargina</taxon>
        <taxon>Pararge</taxon>
    </lineage>
</organism>
<evidence type="ECO:0000313" key="3">
    <source>
        <dbReference type="Proteomes" id="UP000838756"/>
    </source>
</evidence>
<protein>
    <submittedName>
        <fullName evidence="2">Jg22733 protein</fullName>
    </submittedName>
</protein>
<sequence>MGISISELARLRGCEVRRDVFAVLDTMYCLVCNLYVDGKNTVTKLSDIFRLMADLQINCDIEDYTVNQSSLDQMFLNFTERTSILDPTDDLQMTPRLTRRPSDELDSITSL</sequence>
<dbReference type="AlphaFoldDB" id="A0A8S4QUJ9"/>
<evidence type="ECO:0000313" key="2">
    <source>
        <dbReference type="EMBL" id="CAH2224350.1"/>
    </source>
</evidence>